<reference evidence="3 6" key="3">
    <citation type="journal article" date="2019" name="Nat. Med.">
        <title>A library of human gut bacterial isolates paired with longitudinal multiomics data enables mechanistic microbiome research.</title>
        <authorList>
            <person name="Poyet M."/>
            <person name="Groussin M."/>
            <person name="Gibbons S.M."/>
            <person name="Avila-Pacheco J."/>
            <person name="Jiang X."/>
            <person name="Kearney S.M."/>
            <person name="Perrotta A.R."/>
            <person name="Berdy B."/>
            <person name="Zhao S."/>
            <person name="Lieberman T.D."/>
            <person name="Swanson P.K."/>
            <person name="Smith M."/>
            <person name="Roesemann S."/>
            <person name="Alexander J.E."/>
            <person name="Rich S.A."/>
            <person name="Livny J."/>
            <person name="Vlamakis H."/>
            <person name="Clish C."/>
            <person name="Bullock K."/>
            <person name="Deik A."/>
            <person name="Scott J."/>
            <person name="Pierce K.A."/>
            <person name="Xavier R.J."/>
            <person name="Alm E.J."/>
        </authorList>
    </citation>
    <scope>NUCLEOTIDE SEQUENCE [LARGE SCALE GENOMIC DNA]</scope>
    <source>
        <strain evidence="3 6">BIOML-A2</strain>
    </source>
</reference>
<evidence type="ECO:0000259" key="2">
    <source>
        <dbReference type="PROSITE" id="PS50206"/>
    </source>
</evidence>
<sequence length="140" mass="14565">MKKKGRALAAALLGSLLALTGCGAVGGGTASSTAVGEYHKISPREAKERMEAGGATVVDVRTAEEYGESHIPGAVLVPLDTIGSQRPTALPDTGAELLIYCRSGVRSKAAAEQLAALGYQQVYDFGGIIDWPYETVRGEE</sequence>
<gene>
    <name evidence="3" type="ORF">GT747_01975</name>
    <name evidence="4" type="ORF">SAMN05444424_0188</name>
</gene>
<evidence type="ECO:0000256" key="1">
    <source>
        <dbReference type="SAM" id="SignalP"/>
    </source>
</evidence>
<dbReference type="SMART" id="SM00450">
    <property type="entry name" value="RHOD"/>
    <property type="match status" value="1"/>
</dbReference>
<dbReference type="PROSITE" id="PS51257">
    <property type="entry name" value="PROKAR_LIPOPROTEIN"/>
    <property type="match status" value="1"/>
</dbReference>
<dbReference type="EMBL" id="FQVY01000001">
    <property type="protein sequence ID" value="SHF64705.1"/>
    <property type="molecule type" value="Genomic_DNA"/>
</dbReference>
<keyword evidence="1" id="KW-0732">Signal</keyword>
<accession>A0AAQ1MB27</accession>
<keyword evidence="6" id="KW-1185">Reference proteome</keyword>
<dbReference type="Gene3D" id="3.40.250.10">
    <property type="entry name" value="Rhodanese-like domain"/>
    <property type="match status" value="1"/>
</dbReference>
<dbReference type="PROSITE" id="PS00380">
    <property type="entry name" value="RHODANESE_1"/>
    <property type="match status" value="1"/>
</dbReference>
<comment type="caution">
    <text evidence="4">The sequence shown here is derived from an EMBL/GenBank/DDBJ whole genome shotgun (WGS) entry which is preliminary data.</text>
</comment>
<evidence type="ECO:0000313" key="6">
    <source>
        <dbReference type="Proteomes" id="UP000474718"/>
    </source>
</evidence>
<organism evidence="4 5">
    <name type="scientific">Bittarella massiliensis</name>
    <name type="common">ex Durand et al. 2017</name>
    <dbReference type="NCBI Taxonomy" id="1720313"/>
    <lineage>
        <taxon>Bacteria</taxon>
        <taxon>Bacillati</taxon>
        <taxon>Bacillota</taxon>
        <taxon>Clostridia</taxon>
        <taxon>Eubacteriales</taxon>
        <taxon>Oscillospiraceae</taxon>
        <taxon>Bittarella (ex Durand et al. 2017)</taxon>
    </lineage>
</organism>
<dbReference type="PANTHER" id="PTHR43031">
    <property type="entry name" value="FAD-DEPENDENT OXIDOREDUCTASE"/>
    <property type="match status" value="1"/>
</dbReference>
<name>A0AAQ1MB27_9FIRM</name>
<dbReference type="GO" id="GO:0004792">
    <property type="term" value="F:thiosulfate-cyanide sulfurtransferase activity"/>
    <property type="evidence" value="ECO:0007669"/>
    <property type="project" value="InterPro"/>
</dbReference>
<protein>
    <submittedName>
        <fullName evidence="3">Rhodanese-like domain-containing protein</fullName>
    </submittedName>
    <submittedName>
        <fullName evidence="4">Rhodanese-related sulfurtransferase</fullName>
    </submittedName>
</protein>
<dbReference type="EMBL" id="WWVX01000001">
    <property type="protein sequence ID" value="MZL68543.1"/>
    <property type="molecule type" value="Genomic_DNA"/>
</dbReference>
<dbReference type="InterPro" id="IPR050229">
    <property type="entry name" value="GlpE_sulfurtransferase"/>
</dbReference>
<evidence type="ECO:0000313" key="4">
    <source>
        <dbReference type="EMBL" id="SHF64705.1"/>
    </source>
</evidence>
<dbReference type="InterPro" id="IPR001763">
    <property type="entry name" value="Rhodanese-like_dom"/>
</dbReference>
<evidence type="ECO:0000313" key="3">
    <source>
        <dbReference type="EMBL" id="MZL68543.1"/>
    </source>
</evidence>
<dbReference type="Proteomes" id="UP000474718">
    <property type="component" value="Unassembled WGS sequence"/>
</dbReference>
<dbReference type="InterPro" id="IPR001307">
    <property type="entry name" value="Thiosulphate_STrfase_CS"/>
</dbReference>
<dbReference type="PANTHER" id="PTHR43031:SF1">
    <property type="entry name" value="PYRIDINE NUCLEOTIDE-DISULPHIDE OXIDOREDUCTASE"/>
    <property type="match status" value="1"/>
</dbReference>
<proteinExistence type="predicted"/>
<dbReference type="Proteomes" id="UP000184089">
    <property type="component" value="Unassembled WGS sequence"/>
</dbReference>
<dbReference type="RefSeq" id="WP_021659416.1">
    <property type="nucleotide sequence ID" value="NZ_FQVY01000001.1"/>
</dbReference>
<dbReference type="AlphaFoldDB" id="A0AAQ1MB27"/>
<dbReference type="CDD" id="cd00158">
    <property type="entry name" value="RHOD"/>
    <property type="match status" value="1"/>
</dbReference>
<feature type="domain" description="Rhodanese" evidence="2">
    <location>
        <begin position="51"/>
        <end position="137"/>
    </location>
</feature>
<evidence type="ECO:0000313" key="5">
    <source>
        <dbReference type="Proteomes" id="UP000184089"/>
    </source>
</evidence>
<reference evidence="5" key="1">
    <citation type="submission" date="2016-11" db="EMBL/GenBank/DDBJ databases">
        <authorList>
            <person name="Jaros S."/>
            <person name="Januszkiewicz K."/>
            <person name="Wedrychowicz H."/>
        </authorList>
    </citation>
    <scope>NUCLEOTIDE SEQUENCE [LARGE SCALE GENOMIC DNA]</scope>
    <source>
        <strain evidence="5">DSM 4029</strain>
    </source>
</reference>
<dbReference type="Pfam" id="PF00581">
    <property type="entry name" value="Rhodanese"/>
    <property type="match status" value="1"/>
</dbReference>
<dbReference type="SUPFAM" id="SSF52821">
    <property type="entry name" value="Rhodanese/Cell cycle control phosphatase"/>
    <property type="match status" value="1"/>
</dbReference>
<feature type="chain" id="PRO_5043021333" evidence="1">
    <location>
        <begin position="21"/>
        <end position="140"/>
    </location>
</feature>
<feature type="signal peptide" evidence="1">
    <location>
        <begin position="1"/>
        <end position="20"/>
    </location>
</feature>
<dbReference type="InterPro" id="IPR036873">
    <property type="entry name" value="Rhodanese-like_dom_sf"/>
</dbReference>
<dbReference type="PROSITE" id="PS50206">
    <property type="entry name" value="RHODANESE_3"/>
    <property type="match status" value="1"/>
</dbReference>
<reference evidence="4" key="2">
    <citation type="submission" date="2016-11" db="EMBL/GenBank/DDBJ databases">
        <authorList>
            <person name="Varghese N."/>
            <person name="Submissions S."/>
        </authorList>
    </citation>
    <scope>NUCLEOTIDE SEQUENCE</scope>
    <source>
        <strain evidence="4">DSM 4029</strain>
    </source>
</reference>